<protein>
    <submittedName>
        <fullName evidence="3">Uncharacterized protein</fullName>
    </submittedName>
</protein>
<keyword evidence="2" id="KW-1133">Transmembrane helix</keyword>
<name>J0LIV9_AURST</name>
<keyword evidence="2" id="KW-0812">Transmembrane</keyword>
<dbReference type="KEGG" id="adl:AURDEDRAFT_187308"/>
<feature type="region of interest" description="Disordered" evidence="1">
    <location>
        <begin position="306"/>
        <end position="365"/>
    </location>
</feature>
<keyword evidence="2" id="KW-0472">Membrane</keyword>
<evidence type="ECO:0000256" key="1">
    <source>
        <dbReference type="SAM" id="MobiDB-lite"/>
    </source>
</evidence>
<dbReference type="InParanoid" id="J0LIV9"/>
<dbReference type="EMBL" id="JH687812">
    <property type="protein sequence ID" value="EJD39561.1"/>
    <property type="molecule type" value="Genomic_DNA"/>
</dbReference>
<sequence>MATPPSGATPPLAPYNVSLPPFSPLFIYGPEGDTDGWNAAYTGATSPKDGIPSDGIPYRRTQASGSRISLTFEGTGMYLCFNAGGASFALTLDSKLVQTTASAAGQRVCEQSGGEADTLLYASGLEYGSHAALLQVAASADREFRFFGGAVEIGVQTGGKTVDDSLIIDDRDSGWMLVPGRGGGQWDFTTGQRLFNVTGTFECNYGSGISATYKFSGAGGAVLLGDVEFGTSPYSVQLDDGAFVNLDASSTWPDGSTPFFVAGALDPAKEHTITLRNFNSQATSCGPTGFCCISIDAIQLLRAGKDNLPALPQNPGSDGQQDPDPNGQKDPGGDGQQDPGGDGQQDPGGVGQQGPGPESSKKSNAPAIAGGVVGSLAGLAILGAFALFLLRRRRRHAEASYDWRPPMSDDHLARPWVAPPPRPGQGGLTPYTATGSGSGVSAGVGKKQRIQPEPVDRRESLPAAGQSSTPSAAAGGPADASPPPGAPRLAHEDLEQVLAIFGLHMQHPRAKRSWVVPRRTGSISIARDRREETSNVNVARRRDDAANVARERRKVEETKGASGSGGARA</sequence>
<organism evidence="3 4">
    <name type="scientific">Auricularia subglabra (strain TFB-10046 / SS5)</name>
    <name type="common">White-rot fungus</name>
    <name type="synonym">Auricularia delicata (strain TFB10046)</name>
    <dbReference type="NCBI Taxonomy" id="717982"/>
    <lineage>
        <taxon>Eukaryota</taxon>
        <taxon>Fungi</taxon>
        <taxon>Dikarya</taxon>
        <taxon>Basidiomycota</taxon>
        <taxon>Agaricomycotina</taxon>
        <taxon>Agaricomycetes</taxon>
        <taxon>Auriculariales</taxon>
        <taxon>Auriculariaceae</taxon>
        <taxon>Auricularia</taxon>
    </lineage>
</organism>
<gene>
    <name evidence="3" type="ORF">AURDEDRAFT_187308</name>
</gene>
<dbReference type="AlphaFoldDB" id="J0LIV9"/>
<keyword evidence="4" id="KW-1185">Reference proteome</keyword>
<dbReference type="Proteomes" id="UP000006514">
    <property type="component" value="Unassembled WGS sequence"/>
</dbReference>
<feature type="compositionally biased region" description="Basic and acidic residues" evidence="1">
    <location>
        <begin position="402"/>
        <end position="413"/>
    </location>
</feature>
<feature type="transmembrane region" description="Helical" evidence="2">
    <location>
        <begin position="367"/>
        <end position="390"/>
    </location>
</feature>
<feature type="compositionally biased region" description="Basic and acidic residues" evidence="1">
    <location>
        <begin position="540"/>
        <end position="559"/>
    </location>
</feature>
<feature type="region of interest" description="Disordered" evidence="1">
    <location>
        <begin position="526"/>
        <end position="569"/>
    </location>
</feature>
<accession>J0LIV9</accession>
<dbReference type="OMA" id="FCCISID"/>
<feature type="compositionally biased region" description="Low complexity" evidence="1">
    <location>
        <begin position="313"/>
        <end position="329"/>
    </location>
</feature>
<evidence type="ECO:0000256" key="2">
    <source>
        <dbReference type="SAM" id="Phobius"/>
    </source>
</evidence>
<reference evidence="4" key="1">
    <citation type="journal article" date="2012" name="Science">
        <title>The Paleozoic origin of enzymatic lignin decomposition reconstructed from 31 fungal genomes.</title>
        <authorList>
            <person name="Floudas D."/>
            <person name="Binder M."/>
            <person name="Riley R."/>
            <person name="Barry K."/>
            <person name="Blanchette R.A."/>
            <person name="Henrissat B."/>
            <person name="Martinez A.T."/>
            <person name="Otillar R."/>
            <person name="Spatafora J.W."/>
            <person name="Yadav J.S."/>
            <person name="Aerts A."/>
            <person name="Benoit I."/>
            <person name="Boyd A."/>
            <person name="Carlson A."/>
            <person name="Copeland A."/>
            <person name="Coutinho P.M."/>
            <person name="de Vries R.P."/>
            <person name="Ferreira P."/>
            <person name="Findley K."/>
            <person name="Foster B."/>
            <person name="Gaskell J."/>
            <person name="Glotzer D."/>
            <person name="Gorecki P."/>
            <person name="Heitman J."/>
            <person name="Hesse C."/>
            <person name="Hori C."/>
            <person name="Igarashi K."/>
            <person name="Jurgens J.A."/>
            <person name="Kallen N."/>
            <person name="Kersten P."/>
            <person name="Kohler A."/>
            <person name="Kuees U."/>
            <person name="Kumar T.K.A."/>
            <person name="Kuo A."/>
            <person name="LaButti K."/>
            <person name="Larrondo L.F."/>
            <person name="Lindquist E."/>
            <person name="Ling A."/>
            <person name="Lombard V."/>
            <person name="Lucas S."/>
            <person name="Lundell T."/>
            <person name="Martin R."/>
            <person name="McLaughlin D.J."/>
            <person name="Morgenstern I."/>
            <person name="Morin E."/>
            <person name="Murat C."/>
            <person name="Nagy L.G."/>
            <person name="Nolan M."/>
            <person name="Ohm R.A."/>
            <person name="Patyshakuliyeva A."/>
            <person name="Rokas A."/>
            <person name="Ruiz-Duenas F.J."/>
            <person name="Sabat G."/>
            <person name="Salamov A."/>
            <person name="Samejima M."/>
            <person name="Schmutz J."/>
            <person name="Slot J.C."/>
            <person name="St John F."/>
            <person name="Stenlid J."/>
            <person name="Sun H."/>
            <person name="Sun S."/>
            <person name="Syed K."/>
            <person name="Tsang A."/>
            <person name="Wiebenga A."/>
            <person name="Young D."/>
            <person name="Pisabarro A."/>
            <person name="Eastwood D.C."/>
            <person name="Martin F."/>
            <person name="Cullen D."/>
            <person name="Grigoriev I.V."/>
            <person name="Hibbett D.S."/>
        </authorList>
    </citation>
    <scope>NUCLEOTIDE SEQUENCE [LARGE SCALE GENOMIC DNA]</scope>
    <source>
        <strain evidence="4">TFB10046</strain>
    </source>
</reference>
<evidence type="ECO:0000313" key="3">
    <source>
        <dbReference type="EMBL" id="EJD39561.1"/>
    </source>
</evidence>
<feature type="region of interest" description="Disordered" evidence="1">
    <location>
        <begin position="402"/>
        <end position="488"/>
    </location>
</feature>
<evidence type="ECO:0000313" key="4">
    <source>
        <dbReference type="Proteomes" id="UP000006514"/>
    </source>
</evidence>
<feature type="compositionally biased region" description="Gly residues" evidence="1">
    <location>
        <begin position="333"/>
        <end position="354"/>
    </location>
</feature>
<dbReference type="OrthoDB" id="2576334at2759"/>
<feature type="compositionally biased region" description="Low complexity" evidence="1">
    <location>
        <begin position="462"/>
        <end position="479"/>
    </location>
</feature>
<proteinExistence type="predicted"/>